<keyword evidence="3" id="KW-1185">Reference proteome</keyword>
<comment type="caution">
    <text evidence="2">The sequence shown here is derived from an EMBL/GenBank/DDBJ whole genome shotgun (WGS) entry which is preliminary data.</text>
</comment>
<name>A0A934IAK6_9RHOB</name>
<protein>
    <submittedName>
        <fullName evidence="2">Uncharacterized protein</fullName>
    </submittedName>
</protein>
<dbReference type="RefSeq" id="WP_198916684.1">
    <property type="nucleotide sequence ID" value="NZ_JAEKPD010000010.1"/>
</dbReference>
<gene>
    <name evidence="2" type="ORF">ILP92_12275</name>
</gene>
<dbReference type="AlphaFoldDB" id="A0A934IAK6"/>
<feature type="signal peptide" evidence="1">
    <location>
        <begin position="1"/>
        <end position="18"/>
    </location>
</feature>
<proteinExistence type="predicted"/>
<dbReference type="Proteomes" id="UP000642488">
    <property type="component" value="Unassembled WGS sequence"/>
</dbReference>
<dbReference type="EMBL" id="JAEKPD010000010">
    <property type="protein sequence ID" value="MBJ3763523.1"/>
    <property type="molecule type" value="Genomic_DNA"/>
</dbReference>
<feature type="chain" id="PRO_5037412430" evidence="1">
    <location>
        <begin position="19"/>
        <end position="159"/>
    </location>
</feature>
<evidence type="ECO:0000313" key="2">
    <source>
        <dbReference type="EMBL" id="MBJ3763523.1"/>
    </source>
</evidence>
<evidence type="ECO:0000256" key="1">
    <source>
        <dbReference type="SAM" id="SignalP"/>
    </source>
</evidence>
<organism evidence="2 3">
    <name type="scientific">Palleronia pontilimi</name>
    <dbReference type="NCBI Taxonomy" id="1964209"/>
    <lineage>
        <taxon>Bacteria</taxon>
        <taxon>Pseudomonadati</taxon>
        <taxon>Pseudomonadota</taxon>
        <taxon>Alphaproteobacteria</taxon>
        <taxon>Rhodobacterales</taxon>
        <taxon>Roseobacteraceae</taxon>
        <taxon>Palleronia</taxon>
    </lineage>
</organism>
<keyword evidence="1" id="KW-0732">Signal</keyword>
<sequence>MRPALVLILCALPVPVLAEQTEVALYTVLARQGCSVGPHEVADTFAPEGFTPEFVRDTLTGLLIDGTATEDAVGRLSVPPSLCPPDTAAATPKQQFLGEFAANDCALHASDLDAVMGRLGLSRAQLQAIATPLYDAGAIEVRGRRATLSDTLCGAAATN</sequence>
<evidence type="ECO:0000313" key="3">
    <source>
        <dbReference type="Proteomes" id="UP000642488"/>
    </source>
</evidence>
<reference evidence="2" key="1">
    <citation type="submission" date="2020-12" db="EMBL/GenBank/DDBJ databases">
        <title>Bacterial taxonomy.</title>
        <authorList>
            <person name="Pan X."/>
        </authorList>
    </citation>
    <scope>NUCLEOTIDE SEQUENCE</scope>
    <source>
        <strain evidence="2">KCTC 52957</strain>
    </source>
</reference>
<accession>A0A934IAK6</accession>